<keyword evidence="3 6" id="KW-0812">Transmembrane</keyword>
<evidence type="ECO:0000313" key="8">
    <source>
        <dbReference type="EMBL" id="SPC39254.1"/>
    </source>
</evidence>
<feature type="transmembrane region" description="Helical" evidence="6">
    <location>
        <begin position="111"/>
        <end position="133"/>
    </location>
</feature>
<dbReference type="InterPro" id="IPR020846">
    <property type="entry name" value="MFS_dom"/>
</dbReference>
<feature type="transmembrane region" description="Helical" evidence="6">
    <location>
        <begin position="82"/>
        <end position="99"/>
    </location>
</feature>
<feature type="transmembrane region" description="Helical" evidence="6">
    <location>
        <begin position="16"/>
        <end position="34"/>
    </location>
</feature>
<feature type="domain" description="Major facilitator superfamily (MFS) profile" evidence="7">
    <location>
        <begin position="16"/>
        <end position="388"/>
    </location>
</feature>
<feature type="transmembrane region" description="Helical" evidence="6">
    <location>
        <begin position="274"/>
        <end position="293"/>
    </location>
</feature>
<dbReference type="PRINTS" id="PR01035">
    <property type="entry name" value="TCRTETA"/>
</dbReference>
<dbReference type="AlphaFoldDB" id="A0A2N9DX67"/>
<dbReference type="Proteomes" id="UP000238739">
    <property type="component" value="Unassembled WGS sequence"/>
</dbReference>
<feature type="transmembrane region" description="Helical" evidence="6">
    <location>
        <begin position="168"/>
        <end position="191"/>
    </location>
</feature>
<dbReference type="Gene3D" id="1.20.1250.20">
    <property type="entry name" value="MFS general substrate transporter like domains"/>
    <property type="match status" value="1"/>
</dbReference>
<comment type="caution">
    <text evidence="8">The sequence shown here is derived from an EMBL/GenBank/DDBJ whole genome shotgun (WGS) entry which is preliminary data.</text>
</comment>
<feature type="transmembrane region" description="Helical" evidence="6">
    <location>
        <begin position="363"/>
        <end position="381"/>
    </location>
</feature>
<dbReference type="PROSITE" id="PS50850">
    <property type="entry name" value="MFS"/>
    <property type="match status" value="1"/>
</dbReference>
<dbReference type="GO" id="GO:0005886">
    <property type="term" value="C:plasma membrane"/>
    <property type="evidence" value="ECO:0007669"/>
    <property type="project" value="UniProtKB-SubCell"/>
</dbReference>
<dbReference type="PANTHER" id="PTHR43683">
    <property type="entry name" value="MULTIDRUG EFFLUX PROTEIN YFMO"/>
    <property type="match status" value="1"/>
</dbReference>
<comment type="subcellular location">
    <subcellularLocation>
        <location evidence="1">Cell membrane</location>
        <topology evidence="1">Multi-pass membrane protein</topology>
    </subcellularLocation>
</comment>
<evidence type="ECO:0000256" key="3">
    <source>
        <dbReference type="ARBA" id="ARBA00022692"/>
    </source>
</evidence>
<accession>A0A2N9DX67</accession>
<protein>
    <submittedName>
        <fullName evidence="8">Multidrug efflux protein YfmO</fullName>
    </submittedName>
</protein>
<feature type="transmembrane region" description="Helical" evidence="6">
    <location>
        <begin position="140"/>
        <end position="162"/>
    </location>
</feature>
<dbReference type="InterPro" id="IPR011701">
    <property type="entry name" value="MFS"/>
</dbReference>
<dbReference type="PANTHER" id="PTHR43683:SF1">
    <property type="entry name" value="MULTIDRUG EFFLUX PROTEIN YFMO"/>
    <property type="match status" value="1"/>
</dbReference>
<feature type="transmembrane region" description="Helical" evidence="6">
    <location>
        <begin position="54"/>
        <end position="75"/>
    </location>
</feature>
<evidence type="ECO:0000256" key="1">
    <source>
        <dbReference type="ARBA" id="ARBA00004651"/>
    </source>
</evidence>
<sequence>MSDELMAAHKNKGLKSAYAVAFTCMVAFMGIGLVDPILKTIAVKLNATPAQTTLLFTSYMLVTGIIMLFTGFIATRIGAKKTISVGLIIIVIFSALAGRSQTITQLIALRAGWGLGNALFLSTALSAIIAVMSDESEKAIILYEASMGVGMAIGPLVGGVLGSLSWRFPFYGVAILMTIAAIAITLMLEPIAKAKKKARFFDGARALKNHKLRSVGIIALLYNFGFFTILAYAPFLLVGLTAMQVGLVFFGWGALLAMASVFVAPFLERVTNTLVALLVGLGLFLICLIVIGINADQPVLVAAGVIVAGFFQGLVNTLLTTVAMENDAIERSVASSAYSFIRFTGGAIAPFVAGKIAEHWSAHWTFYFAALMILICFIFVIKNRRYFETLEEADKELTTANKKMVR</sequence>
<dbReference type="InterPro" id="IPR001958">
    <property type="entry name" value="Tet-R_TetA/multi-R_MdtG-like"/>
</dbReference>
<reference evidence="8" key="1">
    <citation type="submission" date="2018-01" db="EMBL/GenBank/DDBJ databases">
        <authorList>
            <person name="Chaillou S."/>
        </authorList>
    </citation>
    <scope>NUCLEOTIDE SEQUENCE [LARGE SCALE GENOMIC DNA]</scope>
    <source>
        <strain evidence="8">MFPC41A2801</strain>
    </source>
</reference>
<dbReference type="SUPFAM" id="SSF103473">
    <property type="entry name" value="MFS general substrate transporter"/>
    <property type="match status" value="1"/>
</dbReference>
<feature type="transmembrane region" description="Helical" evidence="6">
    <location>
        <begin position="245"/>
        <end position="267"/>
    </location>
</feature>
<feature type="transmembrane region" description="Helical" evidence="6">
    <location>
        <begin position="299"/>
        <end position="319"/>
    </location>
</feature>
<evidence type="ECO:0000256" key="4">
    <source>
        <dbReference type="ARBA" id="ARBA00022989"/>
    </source>
</evidence>
<keyword evidence="4 6" id="KW-1133">Transmembrane helix</keyword>
<keyword evidence="9" id="KW-1185">Reference proteome</keyword>
<gene>
    <name evidence="8" type="primary">yfmO</name>
    <name evidence="8" type="ORF">LFUMFP_350011</name>
</gene>
<keyword evidence="2" id="KW-0813">Transport</keyword>
<evidence type="ECO:0000259" key="7">
    <source>
        <dbReference type="PROSITE" id="PS50850"/>
    </source>
</evidence>
<evidence type="ECO:0000256" key="2">
    <source>
        <dbReference type="ARBA" id="ARBA00022448"/>
    </source>
</evidence>
<evidence type="ECO:0000256" key="5">
    <source>
        <dbReference type="ARBA" id="ARBA00023136"/>
    </source>
</evidence>
<dbReference type="EMBL" id="OGVC01000029">
    <property type="protein sequence ID" value="SPC39254.1"/>
    <property type="molecule type" value="Genomic_DNA"/>
</dbReference>
<dbReference type="CDD" id="cd17474">
    <property type="entry name" value="MFS_YfmO_like"/>
    <property type="match status" value="1"/>
</dbReference>
<evidence type="ECO:0000256" key="6">
    <source>
        <dbReference type="SAM" id="Phobius"/>
    </source>
</evidence>
<dbReference type="InterPro" id="IPR053200">
    <property type="entry name" value="YfmO-like"/>
</dbReference>
<name>A0A2N9DX67_9LACO</name>
<feature type="transmembrane region" description="Helical" evidence="6">
    <location>
        <begin position="340"/>
        <end position="357"/>
    </location>
</feature>
<dbReference type="Pfam" id="PF07690">
    <property type="entry name" value="MFS_1"/>
    <property type="match status" value="1"/>
</dbReference>
<dbReference type="GO" id="GO:0022857">
    <property type="term" value="F:transmembrane transporter activity"/>
    <property type="evidence" value="ECO:0007669"/>
    <property type="project" value="InterPro"/>
</dbReference>
<evidence type="ECO:0000313" key="9">
    <source>
        <dbReference type="Proteomes" id="UP000238739"/>
    </source>
</evidence>
<organism evidence="8 9">
    <name type="scientific">Latilactobacillus fuchuensis</name>
    <dbReference type="NCBI Taxonomy" id="164393"/>
    <lineage>
        <taxon>Bacteria</taxon>
        <taxon>Bacillati</taxon>
        <taxon>Bacillota</taxon>
        <taxon>Bacilli</taxon>
        <taxon>Lactobacillales</taxon>
        <taxon>Lactobacillaceae</taxon>
        <taxon>Latilactobacillus</taxon>
    </lineage>
</organism>
<feature type="transmembrane region" description="Helical" evidence="6">
    <location>
        <begin position="212"/>
        <end position="233"/>
    </location>
</feature>
<dbReference type="InterPro" id="IPR036259">
    <property type="entry name" value="MFS_trans_sf"/>
</dbReference>
<proteinExistence type="predicted"/>
<keyword evidence="5 6" id="KW-0472">Membrane</keyword>